<organism evidence="1 2">
    <name type="scientific">Bradyrhizobium vignae</name>
    <dbReference type="NCBI Taxonomy" id="1549949"/>
    <lineage>
        <taxon>Bacteria</taxon>
        <taxon>Pseudomonadati</taxon>
        <taxon>Pseudomonadota</taxon>
        <taxon>Alphaproteobacteria</taxon>
        <taxon>Hyphomicrobiales</taxon>
        <taxon>Nitrobacteraceae</taxon>
        <taxon>Bradyrhizobium</taxon>
    </lineage>
</organism>
<dbReference type="AlphaFoldDB" id="A0A2U3PUT1"/>
<dbReference type="EMBL" id="LS398110">
    <property type="protein sequence ID" value="SPP92921.1"/>
    <property type="molecule type" value="Genomic_DNA"/>
</dbReference>
<protein>
    <submittedName>
        <fullName evidence="1">Uncharacterized protein</fullName>
    </submittedName>
</protein>
<reference evidence="1 2" key="1">
    <citation type="submission" date="2018-03" db="EMBL/GenBank/DDBJ databases">
        <authorList>
            <person name="Gully D."/>
        </authorList>
    </citation>
    <scope>NUCLEOTIDE SEQUENCE [LARGE SCALE GENOMIC DNA]</scope>
    <source>
        <strain evidence="1">ORS3257</strain>
    </source>
</reference>
<proteinExistence type="predicted"/>
<gene>
    <name evidence="1" type="ORF">BRAD3257_1806</name>
</gene>
<name>A0A2U3PUT1_9BRAD</name>
<sequence length="71" mass="8419">MLAEIQWVISRFFEGQPLKIGETHSVYFCPWFGSAVVVENDREMDKEKFAREAQISQERRLKAPLRLVYSR</sequence>
<evidence type="ECO:0000313" key="1">
    <source>
        <dbReference type="EMBL" id="SPP92921.1"/>
    </source>
</evidence>
<dbReference type="RefSeq" id="WP_145986979.1">
    <property type="nucleotide sequence ID" value="NZ_LS398110.1"/>
</dbReference>
<dbReference type="KEGG" id="bvz:BRAD3257_1806"/>
<dbReference type="Proteomes" id="UP000246085">
    <property type="component" value="Chromosome BRAD3257"/>
</dbReference>
<accession>A0A2U3PUT1</accession>
<evidence type="ECO:0000313" key="2">
    <source>
        <dbReference type="Proteomes" id="UP000246085"/>
    </source>
</evidence>